<name>A0A392TN46_9FABA</name>
<dbReference type="Proteomes" id="UP000265520">
    <property type="component" value="Unassembled WGS sequence"/>
</dbReference>
<protein>
    <submittedName>
        <fullName evidence="1">Uncharacterized protein</fullName>
    </submittedName>
</protein>
<accession>A0A392TN46</accession>
<dbReference type="AlphaFoldDB" id="A0A392TN46"/>
<proteinExistence type="predicted"/>
<dbReference type="EMBL" id="LXQA010621622">
    <property type="protein sequence ID" value="MCI62591.1"/>
    <property type="molecule type" value="Genomic_DNA"/>
</dbReference>
<reference evidence="1 2" key="1">
    <citation type="journal article" date="2018" name="Front. Plant Sci.">
        <title>Red Clover (Trifolium pratense) and Zigzag Clover (T. medium) - A Picture of Genomic Similarities and Differences.</title>
        <authorList>
            <person name="Dluhosova J."/>
            <person name="Istvanek J."/>
            <person name="Nedelnik J."/>
            <person name="Repkova J."/>
        </authorList>
    </citation>
    <scope>NUCLEOTIDE SEQUENCE [LARGE SCALE GENOMIC DNA]</scope>
    <source>
        <strain evidence="2">cv. 10/8</strain>
        <tissue evidence="1">Leaf</tissue>
    </source>
</reference>
<feature type="non-terminal residue" evidence="1">
    <location>
        <position position="1"/>
    </location>
</feature>
<evidence type="ECO:0000313" key="1">
    <source>
        <dbReference type="EMBL" id="MCI62591.1"/>
    </source>
</evidence>
<comment type="caution">
    <text evidence="1">The sequence shown here is derived from an EMBL/GenBank/DDBJ whole genome shotgun (WGS) entry which is preliminary data.</text>
</comment>
<keyword evidence="2" id="KW-1185">Reference proteome</keyword>
<sequence length="36" mass="3857">KYADALVQNKYAPVHGNHGKVASVHLKDALVQVSKA</sequence>
<evidence type="ECO:0000313" key="2">
    <source>
        <dbReference type="Proteomes" id="UP000265520"/>
    </source>
</evidence>
<organism evidence="1 2">
    <name type="scientific">Trifolium medium</name>
    <dbReference type="NCBI Taxonomy" id="97028"/>
    <lineage>
        <taxon>Eukaryota</taxon>
        <taxon>Viridiplantae</taxon>
        <taxon>Streptophyta</taxon>
        <taxon>Embryophyta</taxon>
        <taxon>Tracheophyta</taxon>
        <taxon>Spermatophyta</taxon>
        <taxon>Magnoliopsida</taxon>
        <taxon>eudicotyledons</taxon>
        <taxon>Gunneridae</taxon>
        <taxon>Pentapetalae</taxon>
        <taxon>rosids</taxon>
        <taxon>fabids</taxon>
        <taxon>Fabales</taxon>
        <taxon>Fabaceae</taxon>
        <taxon>Papilionoideae</taxon>
        <taxon>50 kb inversion clade</taxon>
        <taxon>NPAAA clade</taxon>
        <taxon>Hologalegina</taxon>
        <taxon>IRL clade</taxon>
        <taxon>Trifolieae</taxon>
        <taxon>Trifolium</taxon>
    </lineage>
</organism>